<proteinExistence type="predicted"/>
<feature type="region of interest" description="Disordered" evidence="1">
    <location>
        <begin position="555"/>
        <end position="637"/>
    </location>
</feature>
<dbReference type="Proteomes" id="UP000076874">
    <property type="component" value="Unassembled WGS sequence"/>
</dbReference>
<keyword evidence="3" id="KW-1185">Reference proteome</keyword>
<feature type="region of interest" description="Disordered" evidence="1">
    <location>
        <begin position="489"/>
        <end position="526"/>
    </location>
</feature>
<gene>
    <name evidence="2" type="ORF">SPI_00471</name>
</gene>
<dbReference type="AlphaFoldDB" id="A0A168A5J9"/>
<sequence length="637" mass="73112">MNGPEAAKSVIRCPQERLSSHQWHYLRLQMIVRLVCSRLVDLARLGRPGQWILHHEDLYNPRLDTRPQSRKPDKDIPLHDVMHLSKTFFWAGDGPVPDFKDIAFWRGKRKDLDNKIELVKAGRVQPRFKHEELQTLESLERQDDHFYSVVLNEKRQKTVGYKIRLFNVLFSLAKLGRAGQWILHNEELYHPAIDTRPQTRETEKKIIIRDSTYRGNTRVLGDGLLVDYELTWAGQEPQPDFAAFDYWESKLEDLCEKTRQVEEGRVQPLFTAEELQTLESLEADEDHAFAKYMKEQKETPPVVKTAESRAAERKLSEARQMVVTVLDDLWDCGLAGKWVLHCEDLYLPAYDTRFRERDEDEDEDEDGGGRPRQIVVDSFNDLRYDSRFKAPPDFSNITYWEEKRAELRKKRDYIRAGRQRKHNFSKGELMRIKLLEHSIQETFDRGPTTAGDPDQTTKGVEAWLDSNAKYIIPPPPPPVTTSLYLVKRRARKRKRPTDNSHADPVPRHALRPAKRSKAKQPQPKAMLAMPTPYDTAQHRPSASSPHELRGHVRIVAPASPPDSPNSRSSVEHSAADVARRGGNGAAKWQTQRPERTAQPSASRGPGERGGSLATSPPLRKSARIAALAPKATRVRSY</sequence>
<feature type="compositionally biased region" description="Basic residues" evidence="1">
    <location>
        <begin position="508"/>
        <end position="518"/>
    </location>
</feature>
<reference evidence="2 3" key="1">
    <citation type="journal article" date="2016" name="Genome Biol. Evol.">
        <title>Divergent and convergent evolution of fungal pathogenicity.</title>
        <authorList>
            <person name="Shang Y."/>
            <person name="Xiao G."/>
            <person name="Zheng P."/>
            <person name="Cen K."/>
            <person name="Zhan S."/>
            <person name="Wang C."/>
        </authorList>
    </citation>
    <scope>NUCLEOTIDE SEQUENCE [LARGE SCALE GENOMIC DNA]</scope>
    <source>
        <strain evidence="2 3">RCEF 264</strain>
    </source>
</reference>
<feature type="compositionally biased region" description="Basic and acidic residues" evidence="1">
    <location>
        <begin position="496"/>
        <end position="506"/>
    </location>
</feature>
<comment type="caution">
    <text evidence="2">The sequence shown here is derived from an EMBL/GenBank/DDBJ whole genome shotgun (WGS) entry which is preliminary data.</text>
</comment>
<evidence type="ECO:0000313" key="2">
    <source>
        <dbReference type="EMBL" id="OAA68276.1"/>
    </source>
</evidence>
<organism evidence="2 3">
    <name type="scientific">Niveomyces insectorum RCEF 264</name>
    <dbReference type="NCBI Taxonomy" id="1081102"/>
    <lineage>
        <taxon>Eukaryota</taxon>
        <taxon>Fungi</taxon>
        <taxon>Dikarya</taxon>
        <taxon>Ascomycota</taxon>
        <taxon>Pezizomycotina</taxon>
        <taxon>Sordariomycetes</taxon>
        <taxon>Hypocreomycetidae</taxon>
        <taxon>Hypocreales</taxon>
        <taxon>Cordycipitaceae</taxon>
        <taxon>Niveomyces</taxon>
    </lineage>
</organism>
<accession>A0A168A5J9</accession>
<protein>
    <submittedName>
        <fullName evidence="2">Uncharacterized protein</fullName>
    </submittedName>
</protein>
<dbReference type="OrthoDB" id="5232189at2759"/>
<dbReference type="EMBL" id="AZHD01000001">
    <property type="protein sequence ID" value="OAA68276.1"/>
    <property type="molecule type" value="Genomic_DNA"/>
</dbReference>
<evidence type="ECO:0000256" key="1">
    <source>
        <dbReference type="SAM" id="MobiDB-lite"/>
    </source>
</evidence>
<feature type="compositionally biased region" description="Basic and acidic residues" evidence="1">
    <location>
        <begin position="569"/>
        <end position="579"/>
    </location>
</feature>
<evidence type="ECO:0000313" key="3">
    <source>
        <dbReference type="Proteomes" id="UP000076874"/>
    </source>
</evidence>
<name>A0A168A5J9_9HYPO</name>